<evidence type="ECO:0000256" key="7">
    <source>
        <dbReference type="ARBA" id="ARBA00022989"/>
    </source>
</evidence>
<keyword evidence="6 11" id="KW-0375">Hydrogen ion transport</keyword>
<dbReference type="CDD" id="cd00310">
    <property type="entry name" value="ATP-synt_Fo_a_6"/>
    <property type="match status" value="1"/>
</dbReference>
<dbReference type="Gene3D" id="1.20.120.220">
    <property type="entry name" value="ATP synthase, F0 complex, subunit A"/>
    <property type="match status" value="1"/>
</dbReference>
<evidence type="ECO:0000256" key="2">
    <source>
        <dbReference type="ARBA" id="ARBA00006810"/>
    </source>
</evidence>
<keyword evidence="11" id="KW-1003">Cell membrane</keyword>
<feature type="transmembrane region" description="Helical" evidence="11">
    <location>
        <begin position="45"/>
        <end position="67"/>
    </location>
</feature>
<reference evidence="14" key="1">
    <citation type="journal article" date="2011" name="Environ. Microbiol.">
        <title>Time-series analyses of Monterey Bay coastal microbial picoplankton using a 'genome proxy' microarray.</title>
        <authorList>
            <person name="Rich V.I."/>
            <person name="Pham V.D."/>
            <person name="Eppley J."/>
            <person name="Shi Y."/>
            <person name="DeLong E.F."/>
        </authorList>
    </citation>
    <scope>NUCLEOTIDE SEQUENCE</scope>
</reference>
<keyword evidence="13" id="KW-0732">Signal</keyword>
<comment type="function">
    <text evidence="11 12">Key component of the proton channel; it plays a direct role in the translocation of protons across the membrane.</text>
</comment>
<dbReference type="Pfam" id="PF00119">
    <property type="entry name" value="ATP-synt_A"/>
    <property type="match status" value="1"/>
</dbReference>
<evidence type="ECO:0000256" key="1">
    <source>
        <dbReference type="ARBA" id="ARBA00004141"/>
    </source>
</evidence>
<dbReference type="InterPro" id="IPR045082">
    <property type="entry name" value="ATP_syn_F0_a_bact/chloroplast"/>
</dbReference>
<evidence type="ECO:0000256" key="13">
    <source>
        <dbReference type="SAM" id="SignalP"/>
    </source>
</evidence>
<evidence type="ECO:0000256" key="3">
    <source>
        <dbReference type="ARBA" id="ARBA00022448"/>
    </source>
</evidence>
<dbReference type="InterPro" id="IPR000568">
    <property type="entry name" value="ATP_synth_F0_asu"/>
</dbReference>
<evidence type="ECO:0000256" key="12">
    <source>
        <dbReference type="RuleBase" id="RU000483"/>
    </source>
</evidence>
<dbReference type="PANTHER" id="PTHR42823:SF3">
    <property type="entry name" value="ATP SYNTHASE SUBUNIT A, CHLOROPLASTIC"/>
    <property type="match status" value="1"/>
</dbReference>
<keyword evidence="7 11" id="KW-1133">Transmembrane helix</keyword>
<accession>E0XZ04</accession>
<evidence type="ECO:0000256" key="4">
    <source>
        <dbReference type="ARBA" id="ARBA00022547"/>
    </source>
</evidence>
<evidence type="ECO:0000256" key="5">
    <source>
        <dbReference type="ARBA" id="ARBA00022692"/>
    </source>
</evidence>
<keyword evidence="5 11" id="KW-0812">Transmembrane</keyword>
<feature type="chain" id="PRO_5003143221" description="ATP synthase subunit a" evidence="13">
    <location>
        <begin position="22"/>
        <end position="260"/>
    </location>
</feature>
<dbReference type="HAMAP" id="MF_01393">
    <property type="entry name" value="ATP_synth_a_bact"/>
    <property type="match status" value="1"/>
</dbReference>
<name>E0XZ04_9DELT</name>
<comment type="similarity">
    <text evidence="2 11 12">Belongs to the ATPase A chain family.</text>
</comment>
<dbReference type="GO" id="GO:0042777">
    <property type="term" value="P:proton motive force-driven plasma membrane ATP synthesis"/>
    <property type="evidence" value="ECO:0007669"/>
    <property type="project" value="TreeGrafter"/>
</dbReference>
<feature type="transmembrane region" description="Helical" evidence="11">
    <location>
        <begin position="173"/>
        <end position="194"/>
    </location>
</feature>
<keyword evidence="9 11" id="KW-0472">Membrane</keyword>
<dbReference type="InterPro" id="IPR035908">
    <property type="entry name" value="F0_ATP_A_sf"/>
</dbReference>
<dbReference type="GO" id="GO:0005886">
    <property type="term" value="C:plasma membrane"/>
    <property type="evidence" value="ECO:0007669"/>
    <property type="project" value="UniProtKB-SubCell"/>
</dbReference>
<comment type="subcellular location">
    <subcellularLocation>
        <location evidence="11 12">Cell membrane</location>
        <topology evidence="11 12">Multi-pass membrane protein</topology>
    </subcellularLocation>
    <subcellularLocation>
        <location evidence="1">Membrane</location>
        <topology evidence="1">Multi-pass membrane protein</topology>
    </subcellularLocation>
</comment>
<gene>
    <name evidence="11" type="primary">atpB</name>
</gene>
<proteinExistence type="inferred from homology"/>
<organism evidence="14">
    <name type="scientific">uncultured delta proteobacterium HF0770_45N15</name>
    <dbReference type="NCBI Taxonomy" id="710835"/>
    <lineage>
        <taxon>Bacteria</taxon>
        <taxon>Deltaproteobacteria</taxon>
        <taxon>environmental samples</taxon>
    </lineage>
</organism>
<keyword evidence="10 11" id="KW-0066">ATP synthesis</keyword>
<sequence>MFHKRLGLVGLFLVLASPAFAAAGGFTWSHFLLGWLEVPLVELGIDPLPILDMLIVAVVLIVVAFLAGKPFRNIEMREPTGQADFAHFAEVVVSGILGFLSGIIQHGMGARPLLPLLGTYGLFILFLNLSGLIPGFNPPTEQLNVTFTFAMVIFLLTHFFGFKQNGIKYIQQFLGPIPLLVPLMLPIELISHLVRPLSLSIRLLGNMTGDHKVVMIFSAILAVGLPVPFMGMGILVSVLQAFVFVLLSSIYFELAMSEAH</sequence>
<dbReference type="SUPFAM" id="SSF81336">
    <property type="entry name" value="F1F0 ATP synthase subunit A"/>
    <property type="match status" value="1"/>
</dbReference>
<dbReference type="NCBIfam" id="TIGR01131">
    <property type="entry name" value="ATP_synt_6_or_A"/>
    <property type="match status" value="1"/>
</dbReference>
<dbReference type="PANTHER" id="PTHR42823">
    <property type="entry name" value="ATP SYNTHASE SUBUNIT A, CHLOROPLASTIC"/>
    <property type="match status" value="1"/>
</dbReference>
<evidence type="ECO:0000256" key="9">
    <source>
        <dbReference type="ARBA" id="ARBA00023136"/>
    </source>
</evidence>
<dbReference type="AlphaFoldDB" id="E0XZ04"/>
<dbReference type="GO" id="GO:0046933">
    <property type="term" value="F:proton-transporting ATP synthase activity, rotational mechanism"/>
    <property type="evidence" value="ECO:0007669"/>
    <property type="project" value="UniProtKB-UniRule"/>
</dbReference>
<evidence type="ECO:0000256" key="6">
    <source>
        <dbReference type="ARBA" id="ARBA00022781"/>
    </source>
</evidence>
<feature type="transmembrane region" description="Helical" evidence="11">
    <location>
        <begin position="142"/>
        <end position="161"/>
    </location>
</feature>
<feature type="transmembrane region" description="Helical" evidence="11">
    <location>
        <begin position="113"/>
        <end position="136"/>
    </location>
</feature>
<keyword evidence="4 11" id="KW-0138">CF(0)</keyword>
<feature type="transmembrane region" description="Helical" evidence="11">
    <location>
        <begin position="214"/>
        <end position="247"/>
    </location>
</feature>
<evidence type="ECO:0000256" key="11">
    <source>
        <dbReference type="HAMAP-Rule" id="MF_01393"/>
    </source>
</evidence>
<dbReference type="PRINTS" id="PR00123">
    <property type="entry name" value="ATPASEA"/>
</dbReference>
<feature type="signal peptide" evidence="13">
    <location>
        <begin position="1"/>
        <end position="21"/>
    </location>
</feature>
<dbReference type="GO" id="GO:0045259">
    <property type="term" value="C:proton-transporting ATP synthase complex"/>
    <property type="evidence" value="ECO:0007669"/>
    <property type="project" value="UniProtKB-KW"/>
</dbReference>
<evidence type="ECO:0000313" key="14">
    <source>
        <dbReference type="EMBL" id="ADI19645.1"/>
    </source>
</evidence>
<keyword evidence="8 11" id="KW-0406">Ion transport</keyword>
<dbReference type="EMBL" id="GU474928">
    <property type="protein sequence ID" value="ADI19645.1"/>
    <property type="molecule type" value="Genomic_DNA"/>
</dbReference>
<evidence type="ECO:0000256" key="10">
    <source>
        <dbReference type="ARBA" id="ARBA00023310"/>
    </source>
</evidence>
<keyword evidence="3 11" id="KW-0813">Transport</keyword>
<evidence type="ECO:0000256" key="8">
    <source>
        <dbReference type="ARBA" id="ARBA00023065"/>
    </source>
</evidence>
<protein>
    <recommendedName>
        <fullName evidence="11 12">ATP synthase subunit a</fullName>
    </recommendedName>
    <alternativeName>
        <fullName evidence="11">ATP synthase F0 sector subunit a</fullName>
    </alternativeName>
    <alternativeName>
        <fullName evidence="11">F-ATPase subunit 6</fullName>
    </alternativeName>
</protein>